<organism evidence="1 2">
    <name type="scientific">Potamilus streckersoni</name>
    <dbReference type="NCBI Taxonomy" id="2493646"/>
    <lineage>
        <taxon>Eukaryota</taxon>
        <taxon>Metazoa</taxon>
        <taxon>Spiralia</taxon>
        <taxon>Lophotrochozoa</taxon>
        <taxon>Mollusca</taxon>
        <taxon>Bivalvia</taxon>
        <taxon>Autobranchia</taxon>
        <taxon>Heteroconchia</taxon>
        <taxon>Palaeoheterodonta</taxon>
        <taxon>Unionida</taxon>
        <taxon>Unionoidea</taxon>
        <taxon>Unionidae</taxon>
        <taxon>Ambleminae</taxon>
        <taxon>Lampsilini</taxon>
        <taxon>Potamilus</taxon>
    </lineage>
</organism>
<protein>
    <submittedName>
        <fullName evidence="1">Uncharacterized protein</fullName>
    </submittedName>
</protein>
<name>A0AAE0VPN8_9BIVA</name>
<evidence type="ECO:0000313" key="1">
    <source>
        <dbReference type="EMBL" id="KAK3584582.1"/>
    </source>
</evidence>
<accession>A0AAE0VPN8</accession>
<reference evidence="1" key="3">
    <citation type="submission" date="2023-05" db="EMBL/GenBank/DDBJ databases">
        <authorList>
            <person name="Smith C.H."/>
        </authorList>
    </citation>
    <scope>NUCLEOTIDE SEQUENCE</scope>
    <source>
        <strain evidence="1">CHS0354</strain>
        <tissue evidence="1">Mantle</tissue>
    </source>
</reference>
<comment type="caution">
    <text evidence="1">The sequence shown here is derived from an EMBL/GenBank/DDBJ whole genome shotgun (WGS) entry which is preliminary data.</text>
</comment>
<dbReference type="EMBL" id="JAEAOA010002333">
    <property type="protein sequence ID" value="KAK3584582.1"/>
    <property type="molecule type" value="Genomic_DNA"/>
</dbReference>
<evidence type="ECO:0000313" key="2">
    <source>
        <dbReference type="Proteomes" id="UP001195483"/>
    </source>
</evidence>
<keyword evidence="2" id="KW-1185">Reference proteome</keyword>
<dbReference type="Proteomes" id="UP001195483">
    <property type="component" value="Unassembled WGS sequence"/>
</dbReference>
<reference evidence="1" key="2">
    <citation type="journal article" date="2021" name="Genome Biol. Evol.">
        <title>Developing a high-quality reference genome for a parasitic bivalve with doubly uniparental inheritance (Bivalvia: Unionida).</title>
        <authorList>
            <person name="Smith C.H."/>
        </authorList>
    </citation>
    <scope>NUCLEOTIDE SEQUENCE</scope>
    <source>
        <strain evidence="1">CHS0354</strain>
        <tissue evidence="1">Mantle</tissue>
    </source>
</reference>
<sequence length="106" mass="12163">MATWKEYLAFEGYKTFEEARKLSEELSKTDPEDEPYKSLYKARELLVTIREKLGSFSEDNEVLKFLCAALELAIELNKNGASKKGVTFLYSPVRRGNLSVKLYNEA</sequence>
<reference evidence="1" key="1">
    <citation type="journal article" date="2021" name="Genome Biol. Evol.">
        <title>A High-Quality Reference Genome for a Parasitic Bivalve with Doubly Uniparental Inheritance (Bivalvia: Unionida).</title>
        <authorList>
            <person name="Smith C.H."/>
        </authorList>
    </citation>
    <scope>NUCLEOTIDE SEQUENCE</scope>
    <source>
        <strain evidence="1">CHS0354</strain>
    </source>
</reference>
<gene>
    <name evidence="1" type="ORF">CHS0354_040284</name>
</gene>
<proteinExistence type="predicted"/>
<dbReference type="AlphaFoldDB" id="A0AAE0VPN8"/>